<accession>A0A139HS86</accession>
<protein>
    <recommendedName>
        <fullName evidence="2">DUF4604 domain-containing protein</fullName>
    </recommendedName>
</protein>
<name>A0A139HS86_9PEZI</name>
<dbReference type="EMBL" id="LFZN01000013">
    <property type="protein sequence ID" value="KXT05331.1"/>
    <property type="molecule type" value="Genomic_DNA"/>
</dbReference>
<dbReference type="InterPro" id="IPR027911">
    <property type="entry name" value="DUF4604"/>
</dbReference>
<evidence type="ECO:0000256" key="1">
    <source>
        <dbReference type="SAM" id="MobiDB-lite"/>
    </source>
</evidence>
<dbReference type="Pfam" id="PF15377">
    <property type="entry name" value="DUF4604"/>
    <property type="match status" value="1"/>
</dbReference>
<evidence type="ECO:0000259" key="2">
    <source>
        <dbReference type="Pfam" id="PF15377"/>
    </source>
</evidence>
<dbReference type="OrthoDB" id="5388322at2759"/>
<dbReference type="AlphaFoldDB" id="A0A139HS86"/>
<keyword evidence="4" id="KW-1185">Reference proteome</keyword>
<comment type="caution">
    <text evidence="3">The sequence shown here is derived from an EMBL/GenBank/DDBJ whole genome shotgun (WGS) entry which is preliminary data.</text>
</comment>
<sequence length="203" mass="21899">MPDKIKSKDLSYDSSLPPFLQRLHEQKAGRGDTDRHERPIARAKRTKNADDDDGPTVVDDSGETVSKAQLEEMSKEAIHEVQDTSSIKGDLDPSTEPKASGALPDSNASARRTESSVTDGTAQKKRKAAKVIGDDEEAGDATALVSSRKIAAKKSKKKAKPVKLTFEDDEEGPPSIVASNGPDSEAVRTVQTSQLVKRHARLI</sequence>
<feature type="domain" description="DUF4604" evidence="2">
    <location>
        <begin position="8"/>
        <end position="170"/>
    </location>
</feature>
<feature type="compositionally biased region" description="Polar residues" evidence="1">
    <location>
        <begin position="106"/>
        <end position="121"/>
    </location>
</feature>
<evidence type="ECO:0000313" key="4">
    <source>
        <dbReference type="Proteomes" id="UP000070133"/>
    </source>
</evidence>
<dbReference type="Proteomes" id="UP000070133">
    <property type="component" value="Unassembled WGS sequence"/>
</dbReference>
<feature type="compositionally biased region" description="Basic and acidic residues" evidence="1">
    <location>
        <begin position="69"/>
        <end position="82"/>
    </location>
</feature>
<dbReference type="EMBL" id="LFZN01000013">
    <property type="protein sequence ID" value="KXT05330.1"/>
    <property type="molecule type" value="Genomic_DNA"/>
</dbReference>
<proteinExistence type="predicted"/>
<gene>
    <name evidence="3" type="ORF">AC578_11077</name>
</gene>
<feature type="region of interest" description="Disordered" evidence="1">
    <location>
        <begin position="24"/>
        <end position="140"/>
    </location>
</feature>
<evidence type="ECO:0000313" key="3">
    <source>
        <dbReference type="EMBL" id="KXT05331.1"/>
    </source>
</evidence>
<feature type="compositionally biased region" description="Basic and acidic residues" evidence="1">
    <location>
        <begin position="24"/>
        <end position="40"/>
    </location>
</feature>
<organism evidence="3 4">
    <name type="scientific">Pseudocercospora eumusae</name>
    <dbReference type="NCBI Taxonomy" id="321146"/>
    <lineage>
        <taxon>Eukaryota</taxon>
        <taxon>Fungi</taxon>
        <taxon>Dikarya</taxon>
        <taxon>Ascomycota</taxon>
        <taxon>Pezizomycotina</taxon>
        <taxon>Dothideomycetes</taxon>
        <taxon>Dothideomycetidae</taxon>
        <taxon>Mycosphaerellales</taxon>
        <taxon>Mycosphaerellaceae</taxon>
        <taxon>Pseudocercospora</taxon>
    </lineage>
</organism>
<feature type="region of interest" description="Disordered" evidence="1">
    <location>
        <begin position="153"/>
        <end position="192"/>
    </location>
</feature>
<reference evidence="3 4" key="1">
    <citation type="submission" date="2015-07" db="EMBL/GenBank/DDBJ databases">
        <title>Comparative genomics of the Sigatoka disease complex on banana suggests a link between parallel evolutionary changes in Pseudocercospora fijiensis and Pseudocercospora eumusae and increased virulence on the banana host.</title>
        <authorList>
            <person name="Chang T.-C."/>
            <person name="Salvucci A."/>
            <person name="Crous P.W."/>
            <person name="Stergiopoulos I."/>
        </authorList>
    </citation>
    <scope>NUCLEOTIDE SEQUENCE [LARGE SCALE GENOMIC DNA]</scope>
    <source>
        <strain evidence="3 4">CBS 114824</strain>
    </source>
</reference>